<reference evidence="1 2" key="1">
    <citation type="submission" date="2017-04" db="EMBL/GenBank/DDBJ databases">
        <authorList>
            <person name="Afonso C.L."/>
            <person name="Miller P.J."/>
            <person name="Scott M.A."/>
            <person name="Spackman E."/>
            <person name="Goraichik I."/>
            <person name="Dimitrov K.M."/>
            <person name="Suarez D.L."/>
            <person name="Swayne D.E."/>
        </authorList>
    </citation>
    <scope>NUCLEOTIDE SEQUENCE [LARGE SCALE GENOMIC DNA]</scope>
    <source>
        <strain evidence="1 2">CGMCC 1.12708</strain>
    </source>
</reference>
<dbReference type="RefSeq" id="WP_084016606.1">
    <property type="nucleotide sequence ID" value="NZ_FWXS01000003.1"/>
</dbReference>
<evidence type="ECO:0000313" key="1">
    <source>
        <dbReference type="EMBL" id="SMC48683.1"/>
    </source>
</evidence>
<dbReference type="EMBL" id="FWXS01000003">
    <property type="protein sequence ID" value="SMC48683.1"/>
    <property type="molecule type" value="Genomic_DNA"/>
</dbReference>
<name>A0A1W1ZKC6_9FLAO</name>
<dbReference type="Proteomes" id="UP000192393">
    <property type="component" value="Unassembled WGS sequence"/>
</dbReference>
<dbReference type="OrthoDB" id="1097772at2"/>
<gene>
    <name evidence="1" type="ORF">SAMN06296427_1034</name>
</gene>
<dbReference type="Pfam" id="PF14137">
    <property type="entry name" value="DUF4304"/>
    <property type="match status" value="1"/>
</dbReference>
<evidence type="ECO:0000313" key="2">
    <source>
        <dbReference type="Proteomes" id="UP000192393"/>
    </source>
</evidence>
<accession>A0A1W1ZKC6</accession>
<protein>
    <recommendedName>
        <fullName evidence="3">DUF4304 domain-containing protein</fullName>
    </recommendedName>
</protein>
<sequence>MDSKEFKKLFGEVAKSNGFESAFGGWFKDSAESIVVLDLQKSNFGDYYEMNIKIFIQGMFGNSYSRSKDLVKRDIGNIFTRQPPEYKSVFDFDEPMDDEKRKEKLEQLFSKFIVPFSDKALSKSGIRELAEKGEITLLPAVKEELA</sequence>
<dbReference type="AlphaFoldDB" id="A0A1W1ZKC6"/>
<keyword evidence="2" id="KW-1185">Reference proteome</keyword>
<dbReference type="InterPro" id="IPR025412">
    <property type="entry name" value="DUF4304"/>
</dbReference>
<evidence type="ECO:0008006" key="3">
    <source>
        <dbReference type="Google" id="ProtNLM"/>
    </source>
</evidence>
<proteinExistence type="predicted"/>
<dbReference type="STRING" id="1434700.SAMN06296427_1034"/>
<organism evidence="1 2">
    <name type="scientific">Moheibacter sediminis</name>
    <dbReference type="NCBI Taxonomy" id="1434700"/>
    <lineage>
        <taxon>Bacteria</taxon>
        <taxon>Pseudomonadati</taxon>
        <taxon>Bacteroidota</taxon>
        <taxon>Flavobacteriia</taxon>
        <taxon>Flavobacteriales</taxon>
        <taxon>Weeksellaceae</taxon>
        <taxon>Moheibacter</taxon>
    </lineage>
</organism>